<dbReference type="InterPro" id="IPR050194">
    <property type="entry name" value="Glycosyltransferase_grp1"/>
</dbReference>
<dbReference type="SUPFAM" id="SSF53756">
    <property type="entry name" value="UDP-Glycosyltransferase/glycogen phosphorylase"/>
    <property type="match status" value="1"/>
</dbReference>
<dbReference type="EMBL" id="VIWT01000006">
    <property type="protein sequence ID" value="TWF73047.1"/>
    <property type="molecule type" value="Genomic_DNA"/>
</dbReference>
<dbReference type="PANTHER" id="PTHR45947">
    <property type="entry name" value="SULFOQUINOVOSYL TRANSFERASE SQD2"/>
    <property type="match status" value="1"/>
</dbReference>
<evidence type="ECO:0000313" key="2">
    <source>
        <dbReference type="Proteomes" id="UP000317940"/>
    </source>
</evidence>
<evidence type="ECO:0000313" key="1">
    <source>
        <dbReference type="EMBL" id="TWF73047.1"/>
    </source>
</evidence>
<dbReference type="CDD" id="cd03801">
    <property type="entry name" value="GT4_PimA-like"/>
    <property type="match status" value="1"/>
</dbReference>
<accession>A0A561SDX1</accession>
<keyword evidence="2" id="KW-1185">Reference proteome</keyword>
<organism evidence="1 2">
    <name type="scientific">Kitasatospora viridis</name>
    <dbReference type="NCBI Taxonomy" id="281105"/>
    <lineage>
        <taxon>Bacteria</taxon>
        <taxon>Bacillati</taxon>
        <taxon>Actinomycetota</taxon>
        <taxon>Actinomycetes</taxon>
        <taxon>Kitasatosporales</taxon>
        <taxon>Streptomycetaceae</taxon>
        <taxon>Kitasatospora</taxon>
    </lineage>
</organism>
<gene>
    <name evidence="1" type="ORF">FHX73_16198</name>
</gene>
<comment type="caution">
    <text evidence="1">The sequence shown here is derived from an EMBL/GenBank/DDBJ whole genome shotgun (WGS) entry which is preliminary data.</text>
</comment>
<keyword evidence="1" id="KW-0808">Transferase</keyword>
<dbReference type="Pfam" id="PF13692">
    <property type="entry name" value="Glyco_trans_1_4"/>
    <property type="match status" value="1"/>
</dbReference>
<dbReference type="PANTHER" id="PTHR45947:SF3">
    <property type="entry name" value="SULFOQUINOVOSYL TRANSFERASE SQD2"/>
    <property type="match status" value="1"/>
</dbReference>
<sequence length="326" mass="35382">MRIVCRTEAYPPSYCAGSELTMHVLLRSLAVRGHDVRVWTARCMPGDAPRVIDGVRAAPITEAAAFEADVREADVVVSQNDEVPAAAESARRHGKPFVVTCHLPAVRSRQFTDLPGHTALAVVNSYHMLEVAQEHFARRGGPDQVVVVRGPVFAEQYATVPGDRVTLVNLNAGKGGELFWALAERLPAVRFLGVRGAYGTQVVREAPNVEVLDHMPSQLMRDHVYARTRVLLVPTDHEAWSRSGVEAMASGIPVLAHPSPGVRESLGGAGVFADRQDLGAWERALVELLAPENWQRASHKARERSAELDPAAELAGWVAAVERLAG</sequence>
<proteinExistence type="predicted"/>
<name>A0A561SDX1_9ACTN</name>
<dbReference type="AlphaFoldDB" id="A0A561SDX1"/>
<dbReference type="Gene3D" id="3.40.50.2000">
    <property type="entry name" value="Glycogen Phosphorylase B"/>
    <property type="match status" value="2"/>
</dbReference>
<dbReference type="GO" id="GO:0016757">
    <property type="term" value="F:glycosyltransferase activity"/>
    <property type="evidence" value="ECO:0007669"/>
    <property type="project" value="TreeGrafter"/>
</dbReference>
<dbReference type="Proteomes" id="UP000317940">
    <property type="component" value="Unassembled WGS sequence"/>
</dbReference>
<protein>
    <submittedName>
        <fullName evidence="1">Glycosyltransferase involved in cell wall biosynthesis</fullName>
    </submittedName>
</protein>
<reference evidence="1 2" key="1">
    <citation type="submission" date="2019-06" db="EMBL/GenBank/DDBJ databases">
        <title>Sequencing the genomes of 1000 actinobacteria strains.</title>
        <authorList>
            <person name="Klenk H.-P."/>
        </authorList>
    </citation>
    <scope>NUCLEOTIDE SEQUENCE [LARGE SCALE GENOMIC DNA]</scope>
    <source>
        <strain evidence="1 2">DSM 44826</strain>
    </source>
</reference>